<protein>
    <submittedName>
        <fullName evidence="1">Uncharacterized protein</fullName>
    </submittedName>
</protein>
<dbReference type="AlphaFoldDB" id="A0A848CQG3"/>
<comment type="caution">
    <text evidence="1">The sequence shown here is derived from an EMBL/GenBank/DDBJ whole genome shotgun (WGS) entry which is preliminary data.</text>
</comment>
<proteinExistence type="predicted"/>
<gene>
    <name evidence="1" type="ORF">HF855_07155</name>
</gene>
<evidence type="ECO:0000313" key="2">
    <source>
        <dbReference type="Proteomes" id="UP000580130"/>
    </source>
</evidence>
<reference evidence="1 2" key="1">
    <citation type="submission" date="2020-04" db="EMBL/GenBank/DDBJ databases">
        <authorList>
            <person name="Hitch T.C.A."/>
            <person name="Wylensek D."/>
            <person name="Clavel T."/>
        </authorList>
    </citation>
    <scope>NUCLEOTIDE SEQUENCE [LARGE SCALE GENOMIC DNA]</scope>
    <source>
        <strain evidence="1 2">BSM-383-APC-5F</strain>
    </source>
</reference>
<evidence type="ECO:0000313" key="1">
    <source>
        <dbReference type="EMBL" id="NME57211.1"/>
    </source>
</evidence>
<dbReference type="Proteomes" id="UP000580130">
    <property type="component" value="Unassembled WGS sequence"/>
</dbReference>
<sequence>MKKIINKNNATKASVFDMIPEEYRFEGYQRWMDYARYDWLENPKCEEWDNLIEEEVNGCVPLTFMLCVSVAGMLSGVLEEESIKVHMQNDLQERTAGFFAVACGGKTKETEGQKGHTYMVDKVLTLPEIVDEEGHLKLHEAIIAVSHEGKSNKTYDLPTAWLDIAPDVRWIKGRDSGVRILDFYHGIGGHSIPSIKRIFNIWGEEKLRRVLDCEIKKFKRCAKKRGKYREMPEEFFKQIGMILTAYNVVEERYGLHTGKKKLVDFIFRNVTVLWHDPKVEYANEYRRITMEGEYDYE</sequence>
<accession>A0A848CQG3</accession>
<name>A0A848CQG3_9FIRM</name>
<organism evidence="1 2">
    <name type="scientific">Dorea formicigenerans</name>
    <dbReference type="NCBI Taxonomy" id="39486"/>
    <lineage>
        <taxon>Bacteria</taxon>
        <taxon>Bacillati</taxon>
        <taxon>Bacillota</taxon>
        <taxon>Clostridia</taxon>
        <taxon>Lachnospirales</taxon>
        <taxon>Lachnospiraceae</taxon>
        <taxon>Dorea</taxon>
    </lineage>
</organism>
<dbReference type="EMBL" id="JABAFX010000014">
    <property type="protein sequence ID" value="NME57211.1"/>
    <property type="molecule type" value="Genomic_DNA"/>
</dbReference>
<dbReference type="RefSeq" id="WP_168933584.1">
    <property type="nucleotide sequence ID" value="NZ_JABAFX010000014.1"/>
</dbReference>